<accession>A0A847SDR1</accession>
<gene>
    <name evidence="1" type="ORF">HF682_17550</name>
</gene>
<keyword evidence="2" id="KW-1185">Reference proteome</keyword>
<dbReference type="EMBL" id="JABAIM010000006">
    <property type="protein sequence ID" value="NLR76977.1"/>
    <property type="molecule type" value="Genomic_DNA"/>
</dbReference>
<dbReference type="AlphaFoldDB" id="A0A847SDR1"/>
<evidence type="ECO:0000313" key="1">
    <source>
        <dbReference type="EMBL" id="NLR76977.1"/>
    </source>
</evidence>
<proteinExistence type="predicted"/>
<reference evidence="1 2" key="1">
    <citation type="submission" date="2020-04" db="EMBL/GenBank/DDBJ databases">
        <title>Draft genome of Leeia sp. IMCC25680.</title>
        <authorList>
            <person name="Song J."/>
            <person name="Cho J.-C."/>
        </authorList>
    </citation>
    <scope>NUCLEOTIDE SEQUENCE [LARGE SCALE GENOMIC DNA]</scope>
    <source>
        <strain evidence="1 2">IMCC25680</strain>
    </source>
</reference>
<dbReference type="RefSeq" id="WP_168878654.1">
    <property type="nucleotide sequence ID" value="NZ_JABAIM010000006.1"/>
</dbReference>
<name>A0A847SDR1_9NEIS</name>
<dbReference type="Proteomes" id="UP000587991">
    <property type="component" value="Unassembled WGS sequence"/>
</dbReference>
<protein>
    <submittedName>
        <fullName evidence="1">Uncharacterized protein</fullName>
    </submittedName>
</protein>
<organism evidence="1 2">
    <name type="scientific">Leeia aquatica</name>
    <dbReference type="NCBI Taxonomy" id="2725557"/>
    <lineage>
        <taxon>Bacteria</taxon>
        <taxon>Pseudomonadati</taxon>
        <taxon>Pseudomonadota</taxon>
        <taxon>Betaproteobacteria</taxon>
        <taxon>Neisseriales</taxon>
        <taxon>Leeiaceae</taxon>
        <taxon>Leeia</taxon>
    </lineage>
</organism>
<evidence type="ECO:0000313" key="2">
    <source>
        <dbReference type="Proteomes" id="UP000587991"/>
    </source>
</evidence>
<sequence length="82" mass="9434">MKTKKLVFEKIGDIDAAYPYICVYDDIDRDNPFMEIAVNDDKQLQYTLYAGDRNVVLDMNDWVELQSVALAFLPKVLADNVD</sequence>
<comment type="caution">
    <text evidence="1">The sequence shown here is derived from an EMBL/GenBank/DDBJ whole genome shotgun (WGS) entry which is preliminary data.</text>
</comment>